<reference evidence="1 2" key="1">
    <citation type="submission" date="2023-04" db="EMBL/GenBank/DDBJ databases">
        <title>Ectobacillus antri isolated from activated sludge.</title>
        <authorList>
            <person name="Yan P."/>
            <person name="Liu X."/>
        </authorList>
    </citation>
    <scope>NUCLEOTIDE SEQUENCE [LARGE SCALE GENOMIC DNA]</scope>
    <source>
        <strain evidence="1 2">C18H</strain>
    </source>
</reference>
<dbReference type="InterPro" id="IPR025553">
    <property type="entry name" value="YppF"/>
</dbReference>
<dbReference type="Pfam" id="PF14178">
    <property type="entry name" value="YppF"/>
    <property type="match status" value="1"/>
</dbReference>
<sequence length="69" mass="7980">MTLGELRTLFIGLKQYEPVDSNELLDFARQSYLKGELALVQYRDMIRELEALGAKKPDYELEGIIHSHI</sequence>
<proteinExistence type="predicted"/>
<protein>
    <submittedName>
        <fullName evidence="1">YppF family protein</fullName>
    </submittedName>
</protein>
<name>A0ABT6H1F4_9BACI</name>
<organism evidence="1 2">
    <name type="scientific">Ectobacillus antri</name>
    <dbReference type="NCBI Taxonomy" id="2486280"/>
    <lineage>
        <taxon>Bacteria</taxon>
        <taxon>Bacillati</taxon>
        <taxon>Bacillota</taxon>
        <taxon>Bacilli</taxon>
        <taxon>Bacillales</taxon>
        <taxon>Bacillaceae</taxon>
        <taxon>Ectobacillus</taxon>
    </lineage>
</organism>
<gene>
    <name evidence="1" type="ORF">P6P90_02205</name>
</gene>
<accession>A0ABT6H1F4</accession>
<dbReference type="Proteomes" id="UP001218246">
    <property type="component" value="Unassembled WGS sequence"/>
</dbReference>
<keyword evidence="2" id="KW-1185">Reference proteome</keyword>
<evidence type="ECO:0000313" key="1">
    <source>
        <dbReference type="EMBL" id="MDG5752815.1"/>
    </source>
</evidence>
<dbReference type="RefSeq" id="WP_124563917.1">
    <property type="nucleotide sequence ID" value="NZ_JARRRY010000001.1"/>
</dbReference>
<evidence type="ECO:0000313" key="2">
    <source>
        <dbReference type="Proteomes" id="UP001218246"/>
    </source>
</evidence>
<dbReference type="EMBL" id="JARULN010000001">
    <property type="protein sequence ID" value="MDG5752815.1"/>
    <property type="molecule type" value="Genomic_DNA"/>
</dbReference>
<comment type="caution">
    <text evidence="1">The sequence shown here is derived from an EMBL/GenBank/DDBJ whole genome shotgun (WGS) entry which is preliminary data.</text>
</comment>